<accession>A0A643F3F9</accession>
<dbReference type="Proteomes" id="UP000430120">
    <property type="component" value="Unassembled WGS sequence"/>
</dbReference>
<dbReference type="OrthoDB" id="8811313at2"/>
<dbReference type="RefSeq" id="WP_151126025.1">
    <property type="nucleotide sequence ID" value="NZ_CP088081.1"/>
</dbReference>
<keyword evidence="3" id="KW-1185">Reference proteome</keyword>
<comment type="caution">
    <text evidence="2">The sequence shown here is derived from an EMBL/GenBank/DDBJ whole genome shotgun (WGS) entry which is preliminary data.</text>
</comment>
<sequence>MFAASFNNRRILKSVATVTIGEQSVEVHALEVDPSGIALIATFNPPVGTEMEVAFALVRAGRPAVALRLRTRVTHAILSRTYNGFRLNCSFIDPDPASLRALQQFMH</sequence>
<name>A0A643F3F9_IDEDE</name>
<organism evidence="2 3">
    <name type="scientific">Ideonella dechloratans</name>
    <dbReference type="NCBI Taxonomy" id="36863"/>
    <lineage>
        <taxon>Bacteria</taxon>
        <taxon>Pseudomonadati</taxon>
        <taxon>Pseudomonadota</taxon>
        <taxon>Betaproteobacteria</taxon>
        <taxon>Burkholderiales</taxon>
        <taxon>Sphaerotilaceae</taxon>
        <taxon>Ideonella</taxon>
    </lineage>
</organism>
<dbReference type="Pfam" id="PF07238">
    <property type="entry name" value="PilZ"/>
    <property type="match status" value="1"/>
</dbReference>
<evidence type="ECO:0000313" key="3">
    <source>
        <dbReference type="Proteomes" id="UP000430120"/>
    </source>
</evidence>
<feature type="domain" description="PilZ" evidence="1">
    <location>
        <begin position="12"/>
        <end position="106"/>
    </location>
</feature>
<proteinExistence type="predicted"/>
<dbReference type="EMBL" id="VZPB01000101">
    <property type="protein sequence ID" value="KAB0572797.1"/>
    <property type="molecule type" value="Genomic_DNA"/>
</dbReference>
<evidence type="ECO:0000313" key="2">
    <source>
        <dbReference type="EMBL" id="KAB0572797.1"/>
    </source>
</evidence>
<protein>
    <submittedName>
        <fullName evidence="2">PilZ domain-containing protein</fullName>
    </submittedName>
</protein>
<dbReference type="GO" id="GO:0035438">
    <property type="term" value="F:cyclic-di-GMP binding"/>
    <property type="evidence" value="ECO:0007669"/>
    <property type="project" value="InterPro"/>
</dbReference>
<dbReference type="InterPro" id="IPR009875">
    <property type="entry name" value="PilZ_domain"/>
</dbReference>
<gene>
    <name evidence="2" type="ORF">F7Q92_21045</name>
</gene>
<evidence type="ECO:0000259" key="1">
    <source>
        <dbReference type="Pfam" id="PF07238"/>
    </source>
</evidence>
<reference evidence="2 3" key="1">
    <citation type="submission" date="2019-09" db="EMBL/GenBank/DDBJ databases">
        <title>Draft genome sequences of 48 bacterial type strains from the CCUG.</title>
        <authorList>
            <person name="Tunovic T."/>
            <person name="Pineiro-Iglesias B."/>
            <person name="Unosson C."/>
            <person name="Inganas E."/>
            <person name="Ohlen M."/>
            <person name="Cardew S."/>
            <person name="Jensie-Markopoulos S."/>
            <person name="Salva-Serra F."/>
            <person name="Jaen-Luchoro D."/>
            <person name="Karlsson R."/>
            <person name="Svensson-Stadler L."/>
            <person name="Chun J."/>
            <person name="Moore E."/>
        </authorList>
    </citation>
    <scope>NUCLEOTIDE SEQUENCE [LARGE SCALE GENOMIC DNA]</scope>
    <source>
        <strain evidence="2 3">CCUG 30977</strain>
    </source>
</reference>
<dbReference type="AlphaFoldDB" id="A0A643F3F9"/>